<keyword evidence="2" id="KW-1185">Reference proteome</keyword>
<protein>
    <submittedName>
        <fullName evidence="1">Uncharacterized protein</fullName>
    </submittedName>
</protein>
<evidence type="ECO:0000313" key="1">
    <source>
        <dbReference type="EMBL" id="KAJ7100783.1"/>
    </source>
</evidence>
<proteinExistence type="predicted"/>
<dbReference type="EMBL" id="JARJCN010000005">
    <property type="protein sequence ID" value="KAJ7100783.1"/>
    <property type="molecule type" value="Genomic_DNA"/>
</dbReference>
<reference evidence="1" key="1">
    <citation type="submission" date="2023-03" db="EMBL/GenBank/DDBJ databases">
        <title>Massive genome expansion in bonnet fungi (Mycena s.s.) driven by repeated elements and novel gene families across ecological guilds.</title>
        <authorList>
            <consortium name="Lawrence Berkeley National Laboratory"/>
            <person name="Harder C.B."/>
            <person name="Miyauchi S."/>
            <person name="Viragh M."/>
            <person name="Kuo A."/>
            <person name="Thoen E."/>
            <person name="Andreopoulos B."/>
            <person name="Lu D."/>
            <person name="Skrede I."/>
            <person name="Drula E."/>
            <person name="Henrissat B."/>
            <person name="Morin E."/>
            <person name="Kohler A."/>
            <person name="Barry K."/>
            <person name="LaButti K."/>
            <person name="Morin E."/>
            <person name="Salamov A."/>
            <person name="Lipzen A."/>
            <person name="Mereny Z."/>
            <person name="Hegedus B."/>
            <person name="Baldrian P."/>
            <person name="Stursova M."/>
            <person name="Weitz H."/>
            <person name="Taylor A."/>
            <person name="Grigoriev I.V."/>
            <person name="Nagy L.G."/>
            <person name="Martin F."/>
            <person name="Kauserud H."/>
        </authorList>
    </citation>
    <scope>NUCLEOTIDE SEQUENCE</scope>
    <source>
        <strain evidence="1">CBHHK173m</strain>
    </source>
</reference>
<accession>A0AAD6UGR0</accession>
<name>A0AAD6UGR0_9AGAR</name>
<evidence type="ECO:0000313" key="2">
    <source>
        <dbReference type="Proteomes" id="UP001222325"/>
    </source>
</evidence>
<gene>
    <name evidence="1" type="ORF">B0H15DRAFT_461019</name>
</gene>
<dbReference type="AlphaFoldDB" id="A0AAD6UGR0"/>
<dbReference type="Proteomes" id="UP001222325">
    <property type="component" value="Unassembled WGS sequence"/>
</dbReference>
<sequence length="221" mass="24754">MVLGAEEDVSPRTAERLAEFVADPAKVGATRCLNVTLVGPYICGMPAVKLLSEKLHMFVNVTHVSFDCIRSQNVFGWQTPARTVRHAVEVLPSLLSISVVGCNAEVGEELEDMDNFREELSLPVPKLLHAATRFCHPNLSDIWCQCPNVRVLELEGREPEEYWRDAVATDEIKQTTETSTEIEMAVAESLSQSRGYTVATQDRNQDSRVWYLRTSSTWLKG</sequence>
<comment type="caution">
    <text evidence="1">The sequence shown here is derived from an EMBL/GenBank/DDBJ whole genome shotgun (WGS) entry which is preliminary data.</text>
</comment>
<organism evidence="1 2">
    <name type="scientific">Mycena belliarum</name>
    <dbReference type="NCBI Taxonomy" id="1033014"/>
    <lineage>
        <taxon>Eukaryota</taxon>
        <taxon>Fungi</taxon>
        <taxon>Dikarya</taxon>
        <taxon>Basidiomycota</taxon>
        <taxon>Agaricomycotina</taxon>
        <taxon>Agaricomycetes</taxon>
        <taxon>Agaricomycetidae</taxon>
        <taxon>Agaricales</taxon>
        <taxon>Marasmiineae</taxon>
        <taxon>Mycenaceae</taxon>
        <taxon>Mycena</taxon>
    </lineage>
</organism>